<dbReference type="GO" id="GO:0015833">
    <property type="term" value="P:peptide transport"/>
    <property type="evidence" value="ECO:0007669"/>
    <property type="project" value="TreeGrafter"/>
</dbReference>
<dbReference type="AlphaFoldDB" id="A0AAE3DLI2"/>
<reference evidence="4" key="1">
    <citation type="submission" date="2021-10" db="EMBL/GenBank/DDBJ databases">
        <title>Anaerobic single-cell dispensing facilitates the cultivation of human gut bacteria.</title>
        <authorList>
            <person name="Afrizal A."/>
        </authorList>
    </citation>
    <scope>NUCLEOTIDE SEQUENCE</scope>
    <source>
        <strain evidence="4">CLA-AA-H274</strain>
    </source>
</reference>
<feature type="signal peptide" evidence="2">
    <location>
        <begin position="1"/>
        <end position="18"/>
    </location>
</feature>
<keyword evidence="5" id="KW-1185">Reference proteome</keyword>
<name>A0AAE3DLI2_9FIRM</name>
<dbReference type="SUPFAM" id="SSF53850">
    <property type="entry name" value="Periplasmic binding protein-like II"/>
    <property type="match status" value="1"/>
</dbReference>
<proteinExistence type="predicted"/>
<dbReference type="Proteomes" id="UP001198962">
    <property type="component" value="Unassembled WGS sequence"/>
</dbReference>
<dbReference type="InterPro" id="IPR000914">
    <property type="entry name" value="SBP_5_dom"/>
</dbReference>
<dbReference type="Pfam" id="PF00496">
    <property type="entry name" value="SBP_bac_5"/>
    <property type="match status" value="1"/>
</dbReference>
<dbReference type="CDD" id="cd08512">
    <property type="entry name" value="PBP2_NikA_DppA_OppA_like_7"/>
    <property type="match status" value="1"/>
</dbReference>
<feature type="domain" description="Solute-binding protein family 5" evidence="3">
    <location>
        <begin position="102"/>
        <end position="459"/>
    </location>
</feature>
<accession>A0AAE3DLI2</accession>
<comment type="caution">
    <text evidence="4">The sequence shown here is derived from an EMBL/GenBank/DDBJ whole genome shotgun (WGS) entry which is preliminary data.</text>
</comment>
<dbReference type="GO" id="GO:0042597">
    <property type="term" value="C:periplasmic space"/>
    <property type="evidence" value="ECO:0007669"/>
    <property type="project" value="UniProtKB-ARBA"/>
</dbReference>
<dbReference type="PIRSF" id="PIRSF002741">
    <property type="entry name" value="MppA"/>
    <property type="match status" value="1"/>
</dbReference>
<dbReference type="Gene3D" id="3.40.190.10">
    <property type="entry name" value="Periplasmic binding protein-like II"/>
    <property type="match status" value="1"/>
</dbReference>
<evidence type="ECO:0000259" key="3">
    <source>
        <dbReference type="Pfam" id="PF00496"/>
    </source>
</evidence>
<dbReference type="PANTHER" id="PTHR30290">
    <property type="entry name" value="PERIPLASMIC BINDING COMPONENT OF ABC TRANSPORTER"/>
    <property type="match status" value="1"/>
</dbReference>
<gene>
    <name evidence="4" type="ORF">LKD32_09215</name>
</gene>
<organism evidence="4 5">
    <name type="scientific">Brotaphodocola catenula</name>
    <dbReference type="NCBI Taxonomy" id="2885361"/>
    <lineage>
        <taxon>Bacteria</taxon>
        <taxon>Bacillati</taxon>
        <taxon>Bacillota</taxon>
        <taxon>Clostridia</taxon>
        <taxon>Lachnospirales</taxon>
        <taxon>Lachnospiraceae</taxon>
        <taxon>Brotaphodocola</taxon>
    </lineage>
</organism>
<feature type="chain" id="PRO_5042216549" evidence="2">
    <location>
        <begin position="19"/>
        <end position="537"/>
    </location>
</feature>
<evidence type="ECO:0000313" key="5">
    <source>
        <dbReference type="Proteomes" id="UP001198962"/>
    </source>
</evidence>
<sequence length="537" mass="59650">MKKRVALLLGAATMMAVALTGCGGGKSSDSGSASNGGDAGTTTADGGSSEAHKDTLVIGTDADINNLDLQSQQDQINNIVLKNTHQTLVFFNNGSQGDERFGPCLATSWEQEDDTHIKMSLRDDVHFNDDDETPMTAEDVKFTLDMAMDNMVASVLKGYVGTTVLDDYTIEIETESYNNEFIQSLSSVPLSIQSKKAYESGMEDPYYIGTGPYKFDEWVEGEYCRLKKVDDYWGNDLPADDNLAPGVVDTIEFKPYIEASSRVMALQAGEIDVCVNPPINELQYLEDDDNITVYEQTGTRLFYFAFNVEKEPWNNQKLRQAVACAIDRNAVLEAAVYGKGTLQKTILNRGLWGFYDDMEGFDYNVDRAKELMAEAGYPDGGITTTLTYASGTPYEQIATVIQANLADIGITVTLEPMETATLKSTCVDGKQELFLWRWNEDSKVDFVYRDLFYTGSGSNYHHFSDPKVDELTDLVATEKDADQRLADAKELQEYLVDQCPQVPLYIANLVVAYNKNLKGTYFYGGGNHDWRHAYVAE</sequence>
<keyword evidence="2" id="KW-0732">Signal</keyword>
<evidence type="ECO:0000313" key="4">
    <source>
        <dbReference type="EMBL" id="MCC2165048.1"/>
    </source>
</evidence>
<dbReference type="InterPro" id="IPR030678">
    <property type="entry name" value="Peptide/Ni-bd"/>
</dbReference>
<evidence type="ECO:0000256" key="1">
    <source>
        <dbReference type="SAM" id="MobiDB-lite"/>
    </source>
</evidence>
<feature type="region of interest" description="Disordered" evidence="1">
    <location>
        <begin position="25"/>
        <end position="51"/>
    </location>
</feature>
<feature type="compositionally biased region" description="Low complexity" evidence="1">
    <location>
        <begin position="27"/>
        <end position="49"/>
    </location>
</feature>
<dbReference type="Gene3D" id="3.10.105.10">
    <property type="entry name" value="Dipeptide-binding Protein, Domain 3"/>
    <property type="match status" value="1"/>
</dbReference>
<dbReference type="PROSITE" id="PS51257">
    <property type="entry name" value="PROKAR_LIPOPROTEIN"/>
    <property type="match status" value="1"/>
</dbReference>
<dbReference type="Gene3D" id="3.90.76.10">
    <property type="entry name" value="Dipeptide-binding Protein, Domain 1"/>
    <property type="match status" value="1"/>
</dbReference>
<dbReference type="GO" id="GO:0043190">
    <property type="term" value="C:ATP-binding cassette (ABC) transporter complex"/>
    <property type="evidence" value="ECO:0007669"/>
    <property type="project" value="InterPro"/>
</dbReference>
<dbReference type="GO" id="GO:1904680">
    <property type="term" value="F:peptide transmembrane transporter activity"/>
    <property type="evidence" value="ECO:0007669"/>
    <property type="project" value="TreeGrafter"/>
</dbReference>
<evidence type="ECO:0000256" key="2">
    <source>
        <dbReference type="SAM" id="SignalP"/>
    </source>
</evidence>
<protein>
    <submittedName>
        <fullName evidence="4">ABC transporter substrate-binding protein</fullName>
    </submittedName>
</protein>
<dbReference type="EMBL" id="JAJEPU010000024">
    <property type="protein sequence ID" value="MCC2165048.1"/>
    <property type="molecule type" value="Genomic_DNA"/>
</dbReference>
<dbReference type="RefSeq" id="WP_308451477.1">
    <property type="nucleotide sequence ID" value="NZ_JAJEPU010000024.1"/>
</dbReference>
<dbReference type="InterPro" id="IPR039424">
    <property type="entry name" value="SBP_5"/>
</dbReference>